<dbReference type="GO" id="GO:0000372">
    <property type="term" value="P:Group I intron splicing"/>
    <property type="evidence" value="ECO:0007669"/>
    <property type="project" value="EnsemblFungi"/>
</dbReference>
<dbReference type="GO" id="GO:0000957">
    <property type="term" value="P:mitochondrial RNA catabolic process"/>
    <property type="evidence" value="ECO:0007669"/>
    <property type="project" value="EnsemblFungi"/>
</dbReference>
<dbReference type="GO" id="GO:0006264">
    <property type="term" value="P:mitochondrial DNA replication"/>
    <property type="evidence" value="ECO:0007669"/>
    <property type="project" value="EnsemblFungi"/>
</dbReference>
<dbReference type="Gene3D" id="3.40.50.300">
    <property type="entry name" value="P-loop containing nucleotide triphosphate hydrolases"/>
    <property type="match status" value="2"/>
</dbReference>
<dbReference type="Gene3D" id="1.20.58.1080">
    <property type="match status" value="1"/>
</dbReference>
<keyword evidence="5" id="KW-0347">Helicase</keyword>
<proteinExistence type="predicted"/>
<dbReference type="AlphaFoldDB" id="Q6BM34"/>
<dbReference type="eggNOG" id="KOG0953">
    <property type="taxonomic scope" value="Eukaryota"/>
</dbReference>
<dbReference type="GO" id="GO:0045025">
    <property type="term" value="C:mitochondrial degradosome"/>
    <property type="evidence" value="ECO:0007669"/>
    <property type="project" value="EnsemblFungi"/>
</dbReference>
<dbReference type="GO" id="GO:0008859">
    <property type="term" value="F:exoribonuclease II activity"/>
    <property type="evidence" value="ECO:0007669"/>
    <property type="project" value="EnsemblFungi"/>
</dbReference>
<protein>
    <recommendedName>
        <fullName evidence="10">ATP-dependent RNA helicase SUV3, mitochondrial</fullName>
        <ecNumber evidence="2">3.6.4.13</ecNumber>
    </recommendedName>
</protein>
<dbReference type="InterPro" id="IPR055206">
    <property type="entry name" value="DEXQc_SUV3"/>
</dbReference>
<sequence>MSSRLATIRSIGIAPKILGRCIKQFSTSYLLKNANVSNNLNKSSNAWENIFKQINQTKPPNTNITNDLEPFDQLKEVVKKPLWQIYWKLVNREFEPPFSNMNNLDNDRVNSLIWTFTEKLMLQFEIYLHNPLNCRPIPDIKLVDYINPKICNITQIIYSINNDMMPSQLPRFYGYNTKIECLNNILSKLIYKEYVESSLTHIKQQDSLVDLSNPAEWFPEARKMKRKFIMHVGPTNSGKTYNSLRKLAKAKSGYYAGPLRLLAREIYERFHDQGIKCNLITGEEVIPSIDSFGKISEISSGTIEMIPSHKKMDICIIDEIQMIADPRRGEAWTNAVLGVQAKEIHMCGEESAVPLILKLAKITGDEVEINKYNRLGKLTVSDKEVSNFKNLQKGDCVIAFSKRKILELKCEIERSTNLKVGVIYGALPPEIRSKEANGFNSGQYDVLVASDAVGMGLNLKIKRIVFFATKKFNGNETIPLTASETKQIAGRAGRFSKDEGESEGFVTAMYKKDLIFLKKMMNEPIQNLSKACTWPTDKVWTYYMSKFPKYTSFYDILAQFEKETSSLEMENFFLTALDSRYEILNLFLRNDLYKKTTIEDQLRLSLAPVNINMSSPLVVDTAFKFFQNITKCETKNIFDFNFLHTEILKRRPKFTATTESTVQTLQSLEENHKLVLIFLWLSQRWPTLFVDKESATETKTLIEKRISEELLNLRRLIKHSRSAGVEPRRSNPKGFKFRANQQK</sequence>
<dbReference type="SMART" id="SM00490">
    <property type="entry name" value="HELICc"/>
    <property type="match status" value="1"/>
</dbReference>
<dbReference type="InterPro" id="IPR050699">
    <property type="entry name" value="RNA-DNA_Helicase"/>
</dbReference>
<evidence type="ECO:0000256" key="8">
    <source>
        <dbReference type="ARBA" id="ARBA00023128"/>
    </source>
</evidence>
<evidence type="ECO:0000256" key="7">
    <source>
        <dbReference type="ARBA" id="ARBA00022946"/>
    </source>
</evidence>
<dbReference type="GO" id="GO:0003724">
    <property type="term" value="F:RNA helicase activity"/>
    <property type="evidence" value="ECO:0007669"/>
    <property type="project" value="UniProtKB-EC"/>
</dbReference>
<dbReference type="CDD" id="cd18805">
    <property type="entry name" value="SF2_C_suv3"/>
    <property type="match status" value="1"/>
</dbReference>
<name>Q6BM34_DEBHA</name>
<dbReference type="Gene3D" id="1.20.272.40">
    <property type="match status" value="1"/>
</dbReference>
<evidence type="ECO:0000313" key="14">
    <source>
        <dbReference type="Proteomes" id="UP000000599"/>
    </source>
</evidence>
<dbReference type="STRING" id="284592.Q6BM34"/>
<evidence type="ECO:0000256" key="4">
    <source>
        <dbReference type="ARBA" id="ARBA00022801"/>
    </source>
</evidence>
<dbReference type="FunCoup" id="Q6BM34">
    <property type="interactions" value="716"/>
</dbReference>
<dbReference type="OrthoDB" id="6692397at2759"/>
<evidence type="ECO:0000256" key="11">
    <source>
        <dbReference type="SAM" id="MobiDB-lite"/>
    </source>
</evidence>
<evidence type="ECO:0000256" key="9">
    <source>
        <dbReference type="ARBA" id="ARBA00047984"/>
    </source>
</evidence>
<dbReference type="Pfam" id="PF00271">
    <property type="entry name" value="Helicase_C"/>
    <property type="match status" value="1"/>
</dbReference>
<dbReference type="FunFam" id="3.40.50.300:FF:001549">
    <property type="entry name" value="SUV3p ATP-dependent RNA helicase"/>
    <property type="match status" value="1"/>
</dbReference>
<dbReference type="InterPro" id="IPR044774">
    <property type="entry name" value="Suv3_DEXQc"/>
</dbReference>
<keyword evidence="3" id="KW-0547">Nucleotide-binding</keyword>
<dbReference type="PROSITE" id="PS51194">
    <property type="entry name" value="HELICASE_CTER"/>
    <property type="match status" value="1"/>
</dbReference>
<dbReference type="EC" id="3.6.4.13" evidence="2"/>
<dbReference type="PANTHER" id="PTHR12131">
    <property type="entry name" value="ATP-DEPENDENT RNA AND DNA HELICASE"/>
    <property type="match status" value="1"/>
</dbReference>
<dbReference type="GeneID" id="2903752"/>
<dbReference type="OMA" id="FCEMIIF"/>
<dbReference type="InParanoid" id="Q6BM34"/>
<keyword evidence="4" id="KW-0378">Hydrolase</keyword>
<keyword evidence="7" id="KW-0809">Transit peptide</keyword>
<dbReference type="GO" id="GO:0000965">
    <property type="term" value="P:mitochondrial RNA 3'-end processing"/>
    <property type="evidence" value="ECO:0007669"/>
    <property type="project" value="TreeGrafter"/>
</dbReference>
<evidence type="ECO:0000313" key="13">
    <source>
        <dbReference type="EMBL" id="CAG89077.2"/>
    </source>
</evidence>
<evidence type="ECO:0000256" key="10">
    <source>
        <dbReference type="ARBA" id="ARBA00071444"/>
    </source>
</evidence>
<feature type="domain" description="Helicase C-terminal" evidence="12">
    <location>
        <begin position="383"/>
        <end position="536"/>
    </location>
</feature>
<dbReference type="Pfam" id="PF22527">
    <property type="entry name" value="DEXQc_Suv3"/>
    <property type="match status" value="1"/>
</dbReference>
<dbReference type="HOGENOM" id="CLU_010647_2_2_1"/>
<dbReference type="FunFam" id="3.40.50.300:FF:000269">
    <property type="entry name" value="ATP-dependent RNA helicase SUPV3L1, mitochondrial"/>
    <property type="match status" value="1"/>
</dbReference>
<dbReference type="CDD" id="cd17913">
    <property type="entry name" value="DEXQc_Suv3"/>
    <property type="match status" value="1"/>
</dbReference>
<dbReference type="InterPro" id="IPR022192">
    <property type="entry name" value="SUV3_C"/>
</dbReference>
<keyword evidence="8" id="KW-0496">Mitochondrion</keyword>
<evidence type="ECO:0000256" key="5">
    <source>
        <dbReference type="ARBA" id="ARBA00022806"/>
    </source>
</evidence>
<dbReference type="InterPro" id="IPR001650">
    <property type="entry name" value="Helicase_C-like"/>
</dbReference>
<dbReference type="Pfam" id="PF12513">
    <property type="entry name" value="SUV3_C"/>
    <property type="match status" value="1"/>
</dbReference>
<dbReference type="KEGG" id="dha:DEHA2F08624g"/>
<comment type="subcellular location">
    <subcellularLocation>
        <location evidence="1">Mitochondrion</location>
    </subcellularLocation>
</comment>
<accession>Q6BM34</accession>
<evidence type="ECO:0000256" key="1">
    <source>
        <dbReference type="ARBA" id="ARBA00004173"/>
    </source>
</evidence>
<dbReference type="GO" id="GO:0005524">
    <property type="term" value="F:ATP binding"/>
    <property type="evidence" value="ECO:0007669"/>
    <property type="project" value="UniProtKB-KW"/>
</dbReference>
<dbReference type="InterPro" id="IPR027417">
    <property type="entry name" value="P-loop_NTPase"/>
</dbReference>
<dbReference type="VEuPathDB" id="FungiDB:DEHA2F08624g"/>
<evidence type="ECO:0000256" key="2">
    <source>
        <dbReference type="ARBA" id="ARBA00012552"/>
    </source>
</evidence>
<dbReference type="Proteomes" id="UP000000599">
    <property type="component" value="Chromosome F"/>
</dbReference>
<keyword evidence="6" id="KW-0067">ATP-binding</keyword>
<keyword evidence="14" id="KW-1185">Reference proteome</keyword>
<feature type="region of interest" description="Disordered" evidence="11">
    <location>
        <begin position="722"/>
        <end position="743"/>
    </location>
</feature>
<organism evidence="13 14">
    <name type="scientific">Debaryomyces hansenii (strain ATCC 36239 / CBS 767 / BCRC 21394 / JCM 1990 / NBRC 0083 / IGC 2968)</name>
    <name type="common">Yeast</name>
    <name type="synonym">Torulaspora hansenii</name>
    <dbReference type="NCBI Taxonomy" id="284592"/>
    <lineage>
        <taxon>Eukaryota</taxon>
        <taxon>Fungi</taxon>
        <taxon>Dikarya</taxon>
        <taxon>Ascomycota</taxon>
        <taxon>Saccharomycotina</taxon>
        <taxon>Pichiomycetes</taxon>
        <taxon>Debaryomycetaceae</taxon>
        <taxon>Debaryomyces</taxon>
    </lineage>
</organism>
<dbReference type="SUPFAM" id="SSF52540">
    <property type="entry name" value="P-loop containing nucleoside triphosphate hydrolases"/>
    <property type="match status" value="1"/>
</dbReference>
<gene>
    <name evidence="13" type="ordered locus">DEHA2F08624g</name>
</gene>
<evidence type="ECO:0000259" key="12">
    <source>
        <dbReference type="PROSITE" id="PS51194"/>
    </source>
</evidence>
<evidence type="ECO:0000256" key="6">
    <source>
        <dbReference type="ARBA" id="ARBA00022840"/>
    </source>
</evidence>
<dbReference type="EMBL" id="CR382138">
    <property type="protein sequence ID" value="CAG89077.2"/>
    <property type="molecule type" value="Genomic_DNA"/>
</dbReference>
<dbReference type="RefSeq" id="XP_460737.2">
    <property type="nucleotide sequence ID" value="XM_460737.1"/>
</dbReference>
<evidence type="ECO:0000256" key="3">
    <source>
        <dbReference type="ARBA" id="ARBA00022741"/>
    </source>
</evidence>
<comment type="catalytic activity">
    <reaction evidence="9">
        <text>ATP + H2O = ADP + phosphate + H(+)</text>
        <dbReference type="Rhea" id="RHEA:13065"/>
        <dbReference type="ChEBI" id="CHEBI:15377"/>
        <dbReference type="ChEBI" id="CHEBI:15378"/>
        <dbReference type="ChEBI" id="CHEBI:30616"/>
        <dbReference type="ChEBI" id="CHEBI:43474"/>
        <dbReference type="ChEBI" id="CHEBI:456216"/>
        <dbReference type="EC" id="3.6.4.13"/>
    </reaction>
</comment>
<dbReference type="PANTHER" id="PTHR12131:SF1">
    <property type="entry name" value="ATP-DEPENDENT RNA HELICASE SUPV3L1, MITOCHONDRIAL-RELATED"/>
    <property type="match status" value="1"/>
</dbReference>
<reference evidence="13 14" key="1">
    <citation type="journal article" date="2004" name="Nature">
        <title>Genome evolution in yeasts.</title>
        <authorList>
            <consortium name="Genolevures"/>
            <person name="Dujon B."/>
            <person name="Sherman D."/>
            <person name="Fischer G."/>
            <person name="Durrens P."/>
            <person name="Casaregola S."/>
            <person name="Lafontaine I."/>
            <person name="de Montigny J."/>
            <person name="Marck C."/>
            <person name="Neuveglise C."/>
            <person name="Talla E."/>
            <person name="Goffard N."/>
            <person name="Frangeul L."/>
            <person name="Aigle M."/>
            <person name="Anthouard V."/>
            <person name="Babour A."/>
            <person name="Barbe V."/>
            <person name="Barnay S."/>
            <person name="Blanchin S."/>
            <person name="Beckerich J.M."/>
            <person name="Beyne E."/>
            <person name="Bleykasten C."/>
            <person name="Boisrame A."/>
            <person name="Boyer J."/>
            <person name="Cattolico L."/>
            <person name="Confanioleri F."/>
            <person name="de Daruvar A."/>
            <person name="Despons L."/>
            <person name="Fabre E."/>
            <person name="Fairhead C."/>
            <person name="Ferry-Dumazet H."/>
            <person name="Groppi A."/>
            <person name="Hantraye F."/>
            <person name="Hennequin C."/>
            <person name="Jauniaux N."/>
            <person name="Joyet P."/>
            <person name="Kachouri R."/>
            <person name="Kerrest A."/>
            <person name="Koszul R."/>
            <person name="Lemaire M."/>
            <person name="Lesur I."/>
            <person name="Ma L."/>
            <person name="Muller H."/>
            <person name="Nicaud J.M."/>
            <person name="Nikolski M."/>
            <person name="Oztas S."/>
            <person name="Ozier-Kalogeropoulos O."/>
            <person name="Pellenz S."/>
            <person name="Potier S."/>
            <person name="Richard G.F."/>
            <person name="Straub M.L."/>
            <person name="Suleau A."/>
            <person name="Swennene D."/>
            <person name="Tekaia F."/>
            <person name="Wesolowski-Louvel M."/>
            <person name="Westhof E."/>
            <person name="Wirth B."/>
            <person name="Zeniou-Meyer M."/>
            <person name="Zivanovic I."/>
            <person name="Bolotin-Fukuhara M."/>
            <person name="Thierry A."/>
            <person name="Bouchier C."/>
            <person name="Caudron B."/>
            <person name="Scarpelli C."/>
            <person name="Gaillardin C."/>
            <person name="Weissenbach J."/>
            <person name="Wincker P."/>
            <person name="Souciet J.L."/>
        </authorList>
    </citation>
    <scope>NUCLEOTIDE SEQUENCE [LARGE SCALE GENOMIC DNA]</scope>
    <source>
        <strain evidence="14">ATCC 36239 / CBS 767 / BCRC 21394 / JCM 1990 / NBRC 0083 / IGC 2968</strain>
    </source>
</reference>